<evidence type="ECO:0000313" key="2">
    <source>
        <dbReference type="Proteomes" id="UP000265520"/>
    </source>
</evidence>
<feature type="non-terminal residue" evidence="1">
    <location>
        <position position="45"/>
    </location>
</feature>
<dbReference type="AlphaFoldDB" id="A0A392W7F7"/>
<organism evidence="1 2">
    <name type="scientific">Trifolium medium</name>
    <dbReference type="NCBI Taxonomy" id="97028"/>
    <lineage>
        <taxon>Eukaryota</taxon>
        <taxon>Viridiplantae</taxon>
        <taxon>Streptophyta</taxon>
        <taxon>Embryophyta</taxon>
        <taxon>Tracheophyta</taxon>
        <taxon>Spermatophyta</taxon>
        <taxon>Magnoliopsida</taxon>
        <taxon>eudicotyledons</taxon>
        <taxon>Gunneridae</taxon>
        <taxon>Pentapetalae</taxon>
        <taxon>rosids</taxon>
        <taxon>fabids</taxon>
        <taxon>Fabales</taxon>
        <taxon>Fabaceae</taxon>
        <taxon>Papilionoideae</taxon>
        <taxon>50 kb inversion clade</taxon>
        <taxon>NPAAA clade</taxon>
        <taxon>Hologalegina</taxon>
        <taxon>IRL clade</taxon>
        <taxon>Trifolieae</taxon>
        <taxon>Trifolium</taxon>
    </lineage>
</organism>
<accession>A0A392W7F7</accession>
<proteinExistence type="predicted"/>
<evidence type="ECO:0000313" key="1">
    <source>
        <dbReference type="EMBL" id="MCI95699.1"/>
    </source>
</evidence>
<sequence>MVRERFERGKRIWYMCSFMEKEQMVEMESVLETEIRMKNLNSYLE</sequence>
<comment type="caution">
    <text evidence="1">The sequence shown here is derived from an EMBL/GenBank/DDBJ whole genome shotgun (WGS) entry which is preliminary data.</text>
</comment>
<keyword evidence="2" id="KW-1185">Reference proteome</keyword>
<name>A0A392W7F7_9FABA</name>
<dbReference type="EMBL" id="LXQA011394411">
    <property type="protein sequence ID" value="MCI95699.1"/>
    <property type="molecule type" value="Genomic_DNA"/>
</dbReference>
<dbReference type="Proteomes" id="UP000265520">
    <property type="component" value="Unassembled WGS sequence"/>
</dbReference>
<protein>
    <submittedName>
        <fullName evidence="1">Uncharacterized protein</fullName>
    </submittedName>
</protein>
<reference evidence="1 2" key="1">
    <citation type="journal article" date="2018" name="Front. Plant Sci.">
        <title>Red Clover (Trifolium pratense) and Zigzag Clover (T. medium) - A Picture of Genomic Similarities and Differences.</title>
        <authorList>
            <person name="Dluhosova J."/>
            <person name="Istvanek J."/>
            <person name="Nedelnik J."/>
            <person name="Repkova J."/>
        </authorList>
    </citation>
    <scope>NUCLEOTIDE SEQUENCE [LARGE SCALE GENOMIC DNA]</scope>
    <source>
        <strain evidence="2">cv. 10/8</strain>
        <tissue evidence="1">Leaf</tissue>
    </source>
</reference>